<dbReference type="Gene3D" id="3.20.20.370">
    <property type="entry name" value="Glycoside hydrolase/deacetylase"/>
    <property type="match status" value="1"/>
</dbReference>
<dbReference type="PATRIC" id="fig|1354791.3.peg.662"/>
<evidence type="ECO:0000313" key="2">
    <source>
        <dbReference type="EMBL" id="AHK80497.1"/>
    </source>
</evidence>
<feature type="signal peptide" evidence="1">
    <location>
        <begin position="1"/>
        <end position="21"/>
    </location>
</feature>
<organism evidence="2 3">
    <name type="scientific">Ectothiorhodospira haloalkaliphila</name>
    <dbReference type="NCBI Taxonomy" id="421628"/>
    <lineage>
        <taxon>Bacteria</taxon>
        <taxon>Pseudomonadati</taxon>
        <taxon>Pseudomonadota</taxon>
        <taxon>Gammaproteobacteria</taxon>
        <taxon>Chromatiales</taxon>
        <taxon>Ectothiorhodospiraceae</taxon>
        <taxon>Ectothiorhodospira</taxon>
    </lineage>
</organism>
<dbReference type="Pfam" id="PF04748">
    <property type="entry name" value="Polysacc_deac_2"/>
    <property type="match status" value="1"/>
</dbReference>
<dbReference type="SUPFAM" id="SSF88713">
    <property type="entry name" value="Glycoside hydrolase/deacetylase"/>
    <property type="match status" value="1"/>
</dbReference>
<dbReference type="PANTHER" id="PTHR30105:SF2">
    <property type="entry name" value="DIVERGENT POLYSACCHARIDE DEACETYLASE SUPERFAMILY"/>
    <property type="match status" value="1"/>
</dbReference>
<feature type="chain" id="PRO_5004913300" evidence="1">
    <location>
        <begin position="22"/>
        <end position="274"/>
    </location>
</feature>
<keyword evidence="3" id="KW-1185">Reference proteome</keyword>
<dbReference type="Proteomes" id="UP000019442">
    <property type="component" value="Chromosome"/>
</dbReference>
<dbReference type="HOGENOM" id="CLU_041643_2_0_6"/>
<dbReference type="GO" id="GO:0005975">
    <property type="term" value="P:carbohydrate metabolic process"/>
    <property type="evidence" value="ECO:0007669"/>
    <property type="project" value="InterPro"/>
</dbReference>
<dbReference type="AlphaFoldDB" id="W8KTY9"/>
<dbReference type="EMBL" id="CP007268">
    <property type="protein sequence ID" value="AHK80497.1"/>
    <property type="molecule type" value="Genomic_DNA"/>
</dbReference>
<dbReference type="PANTHER" id="PTHR30105">
    <property type="entry name" value="UNCHARACTERIZED YIBQ-RELATED"/>
    <property type="match status" value="1"/>
</dbReference>
<accession>W8KTY9</accession>
<dbReference type="KEGG" id="hhc:M911_16690"/>
<sequence>MAGASMLGLLLWALTLTVAEAVAGDDPRPVIAIIIDDLGNDPREARRTAALPGPITVAVLPHTPQAHNAAIWAHEHGHEVMLHLPMEADNGHDPGPGAILRHMNEYETRDTVRLALASVPHVRGVNNHMGSRLSREPHHLAWVMAEVSDTDPALYFVDSRTHAETLVRHISTWAGLPSTQRDVFLDAQPHDADFVRNQVKLLGQLARMRGHALGIGHPYPATLEVLEAMLPELKAQGIRLVTVSDYLIRKQEVKQWHASLSPSPTEAKKSKPSP</sequence>
<gene>
    <name evidence="2" type="ORF">M911_16690</name>
</gene>
<protein>
    <submittedName>
        <fullName evidence="2">Polysaccharide deacetylase</fullName>
    </submittedName>
</protein>
<evidence type="ECO:0000313" key="3">
    <source>
        <dbReference type="Proteomes" id="UP000019442"/>
    </source>
</evidence>
<evidence type="ECO:0000256" key="1">
    <source>
        <dbReference type="SAM" id="SignalP"/>
    </source>
</evidence>
<dbReference type="InterPro" id="IPR006837">
    <property type="entry name" value="Divergent_DAC"/>
</dbReference>
<name>W8KTY9_9GAMM</name>
<proteinExistence type="predicted"/>
<dbReference type="InterPro" id="IPR011330">
    <property type="entry name" value="Glyco_hydro/deAcase_b/a-brl"/>
</dbReference>
<dbReference type="CDD" id="cd10936">
    <property type="entry name" value="CE4_DAC2"/>
    <property type="match status" value="1"/>
</dbReference>
<reference evidence="2 3" key="1">
    <citation type="journal article" date="2014" name="J Genomics">
        <title>Draft Genome Sequence of the Extremely Halophilic Phototrophic Purple Sulfur Bacterium Halorhodospira halochloris.</title>
        <authorList>
            <person name="Singh K.S."/>
            <person name="Kirksey J."/>
            <person name="Hoff W.D."/>
            <person name="Deole R."/>
        </authorList>
    </citation>
    <scope>NUCLEOTIDE SEQUENCE [LARGE SCALE GENOMIC DNA]</scope>
    <source>
        <strain evidence="2 3">A</strain>
    </source>
</reference>
<reference evidence="3" key="2">
    <citation type="submission" date="2014-02" db="EMBL/GenBank/DDBJ databases">
        <title>Draft Genome Sequence of extremely halophilic bacteria Halorhodospira halochloris.</title>
        <authorList>
            <person name="Singh K.S."/>
        </authorList>
    </citation>
    <scope>NUCLEOTIDE SEQUENCE [LARGE SCALE GENOMIC DNA]</scope>
    <source>
        <strain evidence="3">A</strain>
    </source>
</reference>
<keyword evidence="1" id="KW-0732">Signal</keyword>